<keyword evidence="1" id="KW-0732">Signal</keyword>
<feature type="signal peptide" evidence="1">
    <location>
        <begin position="1"/>
        <end position="19"/>
    </location>
</feature>
<dbReference type="AlphaFoldDB" id="A0A1G8MK73"/>
<sequence length="210" mass="23043">MTRLTAFLLALLPALPAGAHPHVFADVGLALTLDARDRVVSVDVTWRYDDFFSLLILEDMGLDPDGDGVLTGAELDQLARFDLDNWYEGFEGDLYLYSGGKKLDLGAPDFVDVRMVGGQIESVHRRSVDPAPADGLVIRPYDPTYYIAFTANLPVTLPDRCSARVTKPDLDAADRALQAELAKVPEDQFEVIEMGETFADRIDVTCAPLP</sequence>
<dbReference type="InterPro" id="IPR010412">
    <property type="entry name" value="DUF1007"/>
</dbReference>
<protein>
    <submittedName>
        <fullName evidence="2">ABC-type uncharacterized transport system, substrate-binding protein</fullName>
    </submittedName>
</protein>
<dbReference type="InterPro" id="IPR018247">
    <property type="entry name" value="EF_Hand_1_Ca_BS"/>
</dbReference>
<dbReference type="RefSeq" id="WP_089846788.1">
    <property type="nucleotide sequence ID" value="NZ_FNEJ01000008.1"/>
</dbReference>
<accession>A0A1G8MK73</accession>
<reference evidence="2 3" key="1">
    <citation type="submission" date="2016-10" db="EMBL/GenBank/DDBJ databases">
        <authorList>
            <person name="de Groot N.N."/>
        </authorList>
    </citation>
    <scope>NUCLEOTIDE SEQUENCE [LARGE SCALE GENOMIC DNA]</scope>
    <source>
        <strain evidence="2 3">DSM 26424</strain>
    </source>
</reference>
<dbReference type="Pfam" id="PF06226">
    <property type="entry name" value="DUF1007"/>
    <property type="match status" value="1"/>
</dbReference>
<evidence type="ECO:0000313" key="2">
    <source>
        <dbReference type="EMBL" id="SDI68323.1"/>
    </source>
</evidence>
<feature type="chain" id="PRO_5011484000" evidence="1">
    <location>
        <begin position="20"/>
        <end position="210"/>
    </location>
</feature>
<dbReference type="OrthoDB" id="1679673at2"/>
<gene>
    <name evidence="2" type="ORF">SAMN04487993_1008102</name>
</gene>
<name>A0A1G8MK73_9RHOB</name>
<organism evidence="2 3">
    <name type="scientific">Salipiger marinus</name>
    <dbReference type="NCBI Taxonomy" id="555512"/>
    <lineage>
        <taxon>Bacteria</taxon>
        <taxon>Pseudomonadati</taxon>
        <taxon>Pseudomonadota</taxon>
        <taxon>Alphaproteobacteria</taxon>
        <taxon>Rhodobacterales</taxon>
        <taxon>Roseobacteraceae</taxon>
        <taxon>Salipiger</taxon>
    </lineage>
</organism>
<dbReference type="PROSITE" id="PS00018">
    <property type="entry name" value="EF_HAND_1"/>
    <property type="match status" value="1"/>
</dbReference>
<dbReference type="Proteomes" id="UP000199093">
    <property type="component" value="Unassembled WGS sequence"/>
</dbReference>
<dbReference type="STRING" id="555512.SAMN04487993_1008102"/>
<dbReference type="EMBL" id="FNEJ01000008">
    <property type="protein sequence ID" value="SDI68323.1"/>
    <property type="molecule type" value="Genomic_DNA"/>
</dbReference>
<evidence type="ECO:0000256" key="1">
    <source>
        <dbReference type="SAM" id="SignalP"/>
    </source>
</evidence>
<evidence type="ECO:0000313" key="3">
    <source>
        <dbReference type="Proteomes" id="UP000199093"/>
    </source>
</evidence>
<proteinExistence type="predicted"/>
<keyword evidence="3" id="KW-1185">Reference proteome</keyword>